<dbReference type="InterPro" id="IPR036271">
    <property type="entry name" value="Tet_transcr_reg_TetR-rel_C_sf"/>
</dbReference>
<dbReference type="Proteomes" id="UP000630923">
    <property type="component" value="Unassembled WGS sequence"/>
</dbReference>
<dbReference type="AlphaFoldDB" id="A0A919AJ19"/>
<protein>
    <submittedName>
        <fullName evidence="7">TetR family transcriptional regulator</fullName>
    </submittedName>
</protein>
<dbReference type="RefSeq" id="WP_191249586.1">
    <property type="nucleotide sequence ID" value="NZ_BNCI01000001.1"/>
</dbReference>
<keyword evidence="4" id="KW-0804">Transcription</keyword>
<evidence type="ECO:0000313" key="7">
    <source>
        <dbReference type="EMBL" id="GHF10951.1"/>
    </source>
</evidence>
<dbReference type="PANTHER" id="PTHR30055:SF175">
    <property type="entry name" value="HTH-TYPE TRANSCRIPTIONAL REPRESSOR KSTR2"/>
    <property type="match status" value="1"/>
</dbReference>
<keyword evidence="2" id="KW-0805">Transcription regulation</keyword>
<dbReference type="InterPro" id="IPR001647">
    <property type="entry name" value="HTH_TetR"/>
</dbReference>
<evidence type="ECO:0000256" key="2">
    <source>
        <dbReference type="ARBA" id="ARBA00023015"/>
    </source>
</evidence>
<dbReference type="PRINTS" id="PR00455">
    <property type="entry name" value="HTHTETR"/>
</dbReference>
<proteinExistence type="predicted"/>
<comment type="caution">
    <text evidence="7">The sequence shown here is derived from an EMBL/GenBank/DDBJ whole genome shotgun (WGS) entry which is preliminary data.</text>
</comment>
<dbReference type="EMBL" id="BNCI01000001">
    <property type="protein sequence ID" value="GHF10951.1"/>
    <property type="molecule type" value="Genomic_DNA"/>
</dbReference>
<keyword evidence="8" id="KW-1185">Reference proteome</keyword>
<dbReference type="GO" id="GO:0000976">
    <property type="term" value="F:transcription cis-regulatory region binding"/>
    <property type="evidence" value="ECO:0007669"/>
    <property type="project" value="TreeGrafter"/>
</dbReference>
<feature type="DNA-binding region" description="H-T-H motif" evidence="5">
    <location>
        <begin position="33"/>
        <end position="52"/>
    </location>
</feature>
<keyword evidence="1" id="KW-0678">Repressor</keyword>
<dbReference type="PROSITE" id="PS50977">
    <property type="entry name" value="HTH_TETR_2"/>
    <property type="match status" value="1"/>
</dbReference>
<dbReference type="InterPro" id="IPR009057">
    <property type="entry name" value="Homeodomain-like_sf"/>
</dbReference>
<evidence type="ECO:0000256" key="3">
    <source>
        <dbReference type="ARBA" id="ARBA00023125"/>
    </source>
</evidence>
<dbReference type="InterPro" id="IPR050109">
    <property type="entry name" value="HTH-type_TetR-like_transc_reg"/>
</dbReference>
<dbReference type="Pfam" id="PF00440">
    <property type="entry name" value="TetR_N"/>
    <property type="match status" value="1"/>
</dbReference>
<evidence type="ECO:0000313" key="8">
    <source>
        <dbReference type="Proteomes" id="UP000630923"/>
    </source>
</evidence>
<sequence length="203" mass="22978">MARPQAEDYDERKQSILDTAARVFADGGYHKASISQIADACGMSKSLIYHYFKSKQSMLYHAMLDHVIELDKLAQEVMAMDISAEERLKKIIRRYLIVYENTVPQHHLMINELKSLTAEQKAEVVGLQNSVVHAFADLANEISPLPFEKHKAKTAISMLMLGMVNWTYIWFKPDGPVSSEQLAAIITKMFIDGLKGLTEDVFV</sequence>
<dbReference type="GO" id="GO:0003700">
    <property type="term" value="F:DNA-binding transcription factor activity"/>
    <property type="evidence" value="ECO:0007669"/>
    <property type="project" value="TreeGrafter"/>
</dbReference>
<dbReference type="SUPFAM" id="SSF46689">
    <property type="entry name" value="Homeodomain-like"/>
    <property type="match status" value="1"/>
</dbReference>
<dbReference type="InterPro" id="IPR041490">
    <property type="entry name" value="KstR2_TetR_C"/>
</dbReference>
<dbReference type="Gene3D" id="1.10.10.60">
    <property type="entry name" value="Homeodomain-like"/>
    <property type="match status" value="1"/>
</dbReference>
<accession>A0A919AJ19</accession>
<reference evidence="7" key="2">
    <citation type="submission" date="2020-09" db="EMBL/GenBank/DDBJ databases">
        <authorList>
            <person name="Sun Q."/>
            <person name="Kim S."/>
        </authorList>
    </citation>
    <scope>NUCLEOTIDE SEQUENCE</scope>
    <source>
        <strain evidence="7">KCTC 42590</strain>
    </source>
</reference>
<name>A0A919AJ19_9PROT</name>
<gene>
    <name evidence="7" type="ORF">GCM10017044_00790</name>
</gene>
<dbReference type="Pfam" id="PF17932">
    <property type="entry name" value="TetR_C_24"/>
    <property type="match status" value="1"/>
</dbReference>
<dbReference type="PANTHER" id="PTHR30055">
    <property type="entry name" value="HTH-TYPE TRANSCRIPTIONAL REGULATOR RUTR"/>
    <property type="match status" value="1"/>
</dbReference>
<keyword evidence="3 5" id="KW-0238">DNA-binding</keyword>
<dbReference type="SUPFAM" id="SSF48498">
    <property type="entry name" value="Tetracyclin repressor-like, C-terminal domain"/>
    <property type="match status" value="1"/>
</dbReference>
<dbReference type="Gene3D" id="1.10.357.10">
    <property type="entry name" value="Tetracycline Repressor, domain 2"/>
    <property type="match status" value="1"/>
</dbReference>
<organism evidence="7 8">
    <name type="scientific">Kordiimonas sediminis</name>
    <dbReference type="NCBI Taxonomy" id="1735581"/>
    <lineage>
        <taxon>Bacteria</taxon>
        <taxon>Pseudomonadati</taxon>
        <taxon>Pseudomonadota</taxon>
        <taxon>Alphaproteobacteria</taxon>
        <taxon>Kordiimonadales</taxon>
        <taxon>Kordiimonadaceae</taxon>
        <taxon>Kordiimonas</taxon>
    </lineage>
</organism>
<reference evidence="7" key="1">
    <citation type="journal article" date="2014" name="Int. J. Syst. Evol. Microbiol.">
        <title>Complete genome sequence of Corynebacterium casei LMG S-19264T (=DSM 44701T), isolated from a smear-ripened cheese.</title>
        <authorList>
            <consortium name="US DOE Joint Genome Institute (JGI-PGF)"/>
            <person name="Walter F."/>
            <person name="Albersmeier A."/>
            <person name="Kalinowski J."/>
            <person name="Ruckert C."/>
        </authorList>
    </citation>
    <scope>NUCLEOTIDE SEQUENCE</scope>
    <source>
        <strain evidence="7">KCTC 42590</strain>
    </source>
</reference>
<evidence type="ECO:0000259" key="6">
    <source>
        <dbReference type="PROSITE" id="PS50977"/>
    </source>
</evidence>
<evidence type="ECO:0000256" key="1">
    <source>
        <dbReference type="ARBA" id="ARBA00022491"/>
    </source>
</evidence>
<evidence type="ECO:0000256" key="4">
    <source>
        <dbReference type="ARBA" id="ARBA00023163"/>
    </source>
</evidence>
<feature type="domain" description="HTH tetR-type" evidence="6">
    <location>
        <begin position="10"/>
        <end position="70"/>
    </location>
</feature>
<evidence type="ECO:0000256" key="5">
    <source>
        <dbReference type="PROSITE-ProRule" id="PRU00335"/>
    </source>
</evidence>